<dbReference type="InterPro" id="IPR008972">
    <property type="entry name" value="Cupredoxin"/>
</dbReference>
<dbReference type="EMBL" id="FOCX01000010">
    <property type="protein sequence ID" value="SEO28130.1"/>
    <property type="molecule type" value="Genomic_DNA"/>
</dbReference>
<evidence type="ECO:0000256" key="1">
    <source>
        <dbReference type="ARBA" id="ARBA00022723"/>
    </source>
</evidence>
<dbReference type="Proteomes" id="UP000198775">
    <property type="component" value="Unassembled WGS sequence"/>
</dbReference>
<dbReference type="RefSeq" id="WP_092660459.1">
    <property type="nucleotide sequence ID" value="NZ_FOCX01000010.1"/>
</dbReference>
<evidence type="ECO:0000313" key="8">
    <source>
        <dbReference type="Proteomes" id="UP000198775"/>
    </source>
</evidence>
<evidence type="ECO:0000256" key="3">
    <source>
        <dbReference type="ARBA" id="ARBA00023008"/>
    </source>
</evidence>
<dbReference type="GO" id="GO:0016491">
    <property type="term" value="F:oxidoreductase activity"/>
    <property type="evidence" value="ECO:0007669"/>
    <property type="project" value="UniProtKB-KW"/>
</dbReference>
<organism evidence="7 8">
    <name type="scientific">Halorientalis persicus</name>
    <dbReference type="NCBI Taxonomy" id="1367881"/>
    <lineage>
        <taxon>Archaea</taxon>
        <taxon>Methanobacteriati</taxon>
        <taxon>Methanobacteriota</taxon>
        <taxon>Stenosarchaea group</taxon>
        <taxon>Halobacteria</taxon>
        <taxon>Halobacteriales</taxon>
        <taxon>Haloarculaceae</taxon>
        <taxon>Halorientalis</taxon>
    </lineage>
</organism>
<evidence type="ECO:0000256" key="2">
    <source>
        <dbReference type="ARBA" id="ARBA00023002"/>
    </source>
</evidence>
<dbReference type="InterPro" id="IPR002355">
    <property type="entry name" value="Cu_oxidase_Cu_BS"/>
</dbReference>
<evidence type="ECO:0000259" key="5">
    <source>
        <dbReference type="Pfam" id="PF07731"/>
    </source>
</evidence>
<dbReference type="Pfam" id="PF07731">
    <property type="entry name" value="Cu-oxidase_2"/>
    <property type="match status" value="1"/>
</dbReference>
<dbReference type="PROSITE" id="PS51318">
    <property type="entry name" value="TAT"/>
    <property type="match status" value="1"/>
</dbReference>
<keyword evidence="1" id="KW-0479">Metal-binding</keyword>
<dbReference type="NCBIfam" id="TIGR01409">
    <property type="entry name" value="TAT_signal_seq"/>
    <property type="match status" value="1"/>
</dbReference>
<evidence type="ECO:0000256" key="4">
    <source>
        <dbReference type="SAM" id="MobiDB-lite"/>
    </source>
</evidence>
<reference evidence="8" key="1">
    <citation type="submission" date="2016-10" db="EMBL/GenBank/DDBJ databases">
        <authorList>
            <person name="Varghese N."/>
            <person name="Submissions S."/>
        </authorList>
    </citation>
    <scope>NUCLEOTIDE SEQUENCE [LARGE SCALE GENOMIC DNA]</scope>
    <source>
        <strain evidence="8">IBRC-M 10043</strain>
    </source>
</reference>
<feature type="domain" description="Plastocyanin-like" evidence="5">
    <location>
        <begin position="256"/>
        <end position="353"/>
    </location>
</feature>
<dbReference type="Pfam" id="PF07732">
    <property type="entry name" value="Cu-oxidase_3"/>
    <property type="match status" value="1"/>
</dbReference>
<evidence type="ECO:0000259" key="6">
    <source>
        <dbReference type="Pfam" id="PF07732"/>
    </source>
</evidence>
<accession>A0A1H8NEX7</accession>
<gene>
    <name evidence="7" type="ORF">SAMN05216388_1010129</name>
</gene>
<keyword evidence="3" id="KW-0186">Copper</keyword>
<dbReference type="PANTHER" id="PTHR11709">
    <property type="entry name" value="MULTI-COPPER OXIDASE"/>
    <property type="match status" value="1"/>
</dbReference>
<dbReference type="InterPro" id="IPR011706">
    <property type="entry name" value="Cu-oxidase_C"/>
</dbReference>
<dbReference type="OrthoDB" id="247881at2157"/>
<feature type="region of interest" description="Disordered" evidence="4">
    <location>
        <begin position="36"/>
        <end position="60"/>
    </location>
</feature>
<dbReference type="CDD" id="cd04202">
    <property type="entry name" value="CuRO_D2_2dMcoN_like"/>
    <property type="match status" value="1"/>
</dbReference>
<protein>
    <submittedName>
        <fullName evidence="7">Tat (Twin-arginine translocation) pathway signal sequence</fullName>
    </submittedName>
</protein>
<feature type="compositionally biased region" description="Polar residues" evidence="4">
    <location>
        <begin position="36"/>
        <end position="58"/>
    </location>
</feature>
<dbReference type="AlphaFoldDB" id="A0A1H8NEX7"/>
<keyword evidence="8" id="KW-1185">Reference proteome</keyword>
<keyword evidence="2" id="KW-0560">Oxidoreductase</keyword>
<sequence length="389" mass="42310">MSDQMSAPGTRFSRRDFVKATGGAAAVALAGCQGAPQAQNTAGTPEATQAAQSNQSSLPAAAPPEMIDLAEQDNEVTLKTVPARLPVHPEESLGGPIELPRVWAFAADDGQPSVPGPVLRAQEGDVIEVTLDNTDGKRPHTVHFHGVQKAWKDDGVPTTSGIQVPPGEKHTYEIPANTPGTHGYHCHYQTHQHIEMGMYGIFRVDPAGYEEADREYFLTVKDWDSRLSRMYGGEDVSYSAHQRKADVFTINGRSLPRTLHPEDGSPLIVSQGDTVRVHLVNVGGYMAHPMHTHNHRFEVAEKDGTQLPDALRVEQDIVNVAPAQRRTIEFEASAEPGIYLMHCHKVNHATNGLDAAASYPGGMVTGIVYEEAMDTDIFADLMDYAGYEM</sequence>
<feature type="domain" description="Plastocyanin-like" evidence="6">
    <location>
        <begin position="113"/>
        <end position="206"/>
    </location>
</feature>
<dbReference type="InterPro" id="IPR006311">
    <property type="entry name" value="TAT_signal"/>
</dbReference>
<dbReference type="PANTHER" id="PTHR11709:SF394">
    <property type="entry name" value="FI03373P-RELATED"/>
    <property type="match status" value="1"/>
</dbReference>
<dbReference type="SUPFAM" id="SSF49503">
    <property type="entry name" value="Cupredoxins"/>
    <property type="match status" value="2"/>
</dbReference>
<name>A0A1H8NEX7_9EURY</name>
<proteinExistence type="predicted"/>
<dbReference type="InterPro" id="IPR019546">
    <property type="entry name" value="TAT_signal_bac_arc"/>
</dbReference>
<dbReference type="GO" id="GO:0005507">
    <property type="term" value="F:copper ion binding"/>
    <property type="evidence" value="ECO:0007669"/>
    <property type="project" value="InterPro"/>
</dbReference>
<dbReference type="InterPro" id="IPR011707">
    <property type="entry name" value="Cu-oxidase-like_N"/>
</dbReference>
<dbReference type="Gene3D" id="2.60.40.420">
    <property type="entry name" value="Cupredoxins - blue copper proteins"/>
    <property type="match status" value="2"/>
</dbReference>
<dbReference type="PROSITE" id="PS00080">
    <property type="entry name" value="MULTICOPPER_OXIDASE2"/>
    <property type="match status" value="1"/>
</dbReference>
<evidence type="ECO:0000313" key="7">
    <source>
        <dbReference type="EMBL" id="SEO28130.1"/>
    </source>
</evidence>
<dbReference type="InterPro" id="IPR045087">
    <property type="entry name" value="Cu-oxidase_fam"/>
</dbReference>